<keyword evidence="4" id="KW-1185">Reference proteome</keyword>
<reference evidence="3" key="2">
    <citation type="journal article" date="2023" name="Plants (Basel)">
        <title>Annotation of the Turnera subulata (Passifloraceae) Draft Genome Reveals the S-Locus Evolved after the Divergence of Turneroideae from Passifloroideae in a Stepwise Manner.</title>
        <authorList>
            <person name="Henning P.M."/>
            <person name="Roalson E.H."/>
            <person name="Mir W."/>
            <person name="McCubbin A.G."/>
            <person name="Shore J.S."/>
        </authorList>
    </citation>
    <scope>NUCLEOTIDE SEQUENCE</scope>
    <source>
        <strain evidence="3">F60SS</strain>
    </source>
</reference>
<protein>
    <recommendedName>
        <fullName evidence="2">Protein ENHANCED DISEASE RESISTANCE 2 C-terminal domain-containing protein</fullName>
    </recommendedName>
</protein>
<gene>
    <name evidence="3" type="ORF">Tsubulata_042942</name>
</gene>
<dbReference type="Proteomes" id="UP001141552">
    <property type="component" value="Unassembled WGS sequence"/>
</dbReference>
<dbReference type="EMBL" id="JAKUCV010006708">
    <property type="protein sequence ID" value="KAJ4826291.1"/>
    <property type="molecule type" value="Genomic_DNA"/>
</dbReference>
<dbReference type="InterPro" id="IPR045096">
    <property type="entry name" value="EDR2-like"/>
</dbReference>
<evidence type="ECO:0000313" key="3">
    <source>
        <dbReference type="EMBL" id="KAJ4826291.1"/>
    </source>
</evidence>
<dbReference type="Pfam" id="PF07059">
    <property type="entry name" value="EDR2_C"/>
    <property type="match status" value="1"/>
</dbReference>
<organism evidence="3 4">
    <name type="scientific">Turnera subulata</name>
    <dbReference type="NCBI Taxonomy" id="218843"/>
    <lineage>
        <taxon>Eukaryota</taxon>
        <taxon>Viridiplantae</taxon>
        <taxon>Streptophyta</taxon>
        <taxon>Embryophyta</taxon>
        <taxon>Tracheophyta</taxon>
        <taxon>Spermatophyta</taxon>
        <taxon>Magnoliopsida</taxon>
        <taxon>eudicotyledons</taxon>
        <taxon>Gunneridae</taxon>
        <taxon>Pentapetalae</taxon>
        <taxon>rosids</taxon>
        <taxon>fabids</taxon>
        <taxon>Malpighiales</taxon>
        <taxon>Passifloraceae</taxon>
        <taxon>Turnera</taxon>
    </lineage>
</organism>
<feature type="domain" description="Protein ENHANCED DISEASE RESISTANCE 2 C-terminal" evidence="2">
    <location>
        <begin position="54"/>
        <end position="269"/>
    </location>
</feature>
<feature type="region of interest" description="Disordered" evidence="1">
    <location>
        <begin position="1"/>
        <end position="35"/>
    </location>
</feature>
<feature type="region of interest" description="Disordered" evidence="1">
    <location>
        <begin position="277"/>
        <end position="307"/>
    </location>
</feature>
<dbReference type="AlphaFoldDB" id="A0A9Q0J1M7"/>
<dbReference type="PANTHER" id="PTHR12136:SF91">
    <property type="entry name" value="PROTEIN ENHANCED DISEASE RESISTANCE 2-LIKE"/>
    <property type="match status" value="1"/>
</dbReference>
<dbReference type="OrthoDB" id="9970435at2759"/>
<feature type="compositionally biased region" description="Low complexity" evidence="1">
    <location>
        <begin position="12"/>
        <end position="29"/>
    </location>
</feature>
<sequence>MSPTEPEEQRSSRSGSTESRSTTTTKASTPDWIAESINGGSLGHVDLHNGTNGWASPPGDLFSLRSRNYFQKKQKSPAGEYLLSPAGMDWLRSTAKLDNVLARPDNRISSALKKSQSLGSSSLKSFIFAVNLQVPGKDQHSAVFYFATEDPIPPGSLLHRFVNGDDAFRNQRFKLVYRIVKGHWMVKKAAGTASACLLGKALTCNYHRGPNYLEIDVDISSSKIATAILHIALGQVTTVTIDMGFVVEGQAEEELPERLIGAIRICQMEMSSATVIEGPPQATVPPRGIGNSKVEHHSSGEDTDDDD</sequence>
<evidence type="ECO:0000313" key="4">
    <source>
        <dbReference type="Proteomes" id="UP001141552"/>
    </source>
</evidence>
<dbReference type="InterPro" id="IPR009769">
    <property type="entry name" value="EDR2_C"/>
</dbReference>
<dbReference type="PANTHER" id="PTHR12136">
    <property type="entry name" value="ENHANCED DISEASE RESISTANCE-RELATED"/>
    <property type="match status" value="1"/>
</dbReference>
<comment type="caution">
    <text evidence="3">The sequence shown here is derived from an EMBL/GenBank/DDBJ whole genome shotgun (WGS) entry which is preliminary data.</text>
</comment>
<evidence type="ECO:0000256" key="1">
    <source>
        <dbReference type="SAM" id="MobiDB-lite"/>
    </source>
</evidence>
<name>A0A9Q0J1M7_9ROSI</name>
<reference evidence="3" key="1">
    <citation type="submission" date="2022-02" db="EMBL/GenBank/DDBJ databases">
        <authorList>
            <person name="Henning P.M."/>
            <person name="McCubbin A.G."/>
            <person name="Shore J.S."/>
        </authorList>
    </citation>
    <scope>NUCLEOTIDE SEQUENCE</scope>
    <source>
        <strain evidence="3">F60SS</strain>
        <tissue evidence="3">Leaves</tissue>
    </source>
</reference>
<evidence type="ECO:0000259" key="2">
    <source>
        <dbReference type="Pfam" id="PF07059"/>
    </source>
</evidence>
<accession>A0A9Q0J1M7</accession>
<proteinExistence type="predicted"/>